<dbReference type="OrthoDB" id="7175603at2"/>
<organism evidence="3 4">
    <name type="scientific">Sphingomonas xanthus</name>
    <dbReference type="NCBI Taxonomy" id="2594473"/>
    <lineage>
        <taxon>Bacteria</taxon>
        <taxon>Pseudomonadati</taxon>
        <taxon>Pseudomonadota</taxon>
        <taxon>Alphaproteobacteria</taxon>
        <taxon>Sphingomonadales</taxon>
        <taxon>Sphingomonadaceae</taxon>
        <taxon>Sphingomonas</taxon>
    </lineage>
</organism>
<keyword evidence="4" id="KW-1185">Reference proteome</keyword>
<dbReference type="EMBL" id="CP041659">
    <property type="protein sequence ID" value="QDP19651.1"/>
    <property type="molecule type" value="Genomic_DNA"/>
</dbReference>
<dbReference type="KEGG" id="sxa:FMM02_06585"/>
<keyword evidence="2" id="KW-0732">Signal</keyword>
<gene>
    <name evidence="3" type="ORF">FMM02_06585</name>
</gene>
<dbReference type="Gene3D" id="2.160.20.10">
    <property type="entry name" value="Single-stranded right-handed beta-helix, Pectin lyase-like"/>
    <property type="match status" value="1"/>
</dbReference>
<feature type="chain" id="PRO_5021883407" evidence="2">
    <location>
        <begin position="25"/>
        <end position="1928"/>
    </location>
</feature>
<feature type="compositionally biased region" description="Acidic residues" evidence="1">
    <location>
        <begin position="1842"/>
        <end position="1856"/>
    </location>
</feature>
<evidence type="ECO:0000256" key="2">
    <source>
        <dbReference type="SAM" id="SignalP"/>
    </source>
</evidence>
<evidence type="ECO:0000313" key="3">
    <source>
        <dbReference type="EMBL" id="QDP19651.1"/>
    </source>
</evidence>
<dbReference type="RefSeq" id="WP_147494102.1">
    <property type="nucleotide sequence ID" value="NZ_CP041659.1"/>
</dbReference>
<feature type="region of interest" description="Disordered" evidence="1">
    <location>
        <begin position="1834"/>
        <end position="1928"/>
    </location>
</feature>
<sequence>MTRRLSQLSRVSSMAIAVVLTAGAAAQSFQGSSSISSGDVFVSTGVGTTDVMVNSSTAVIDWTPTDNAPGTSPINFQPAGTTATFSGFGPFAVLNRIDVADANRVISLNGTIQGDVGGAIFFYSPSGFVVGSTAVINVGSLVLSASPLTVDGNGEFLIGSVAQFNAANPNASITTLAGSQISANGAGSYVALVAPRIVHQGTIRTDTAAALVAAEAATISFSPDGLFNIEVTTGTDAATGIHVDGGTIARNSAVEGSNHHAYLVAVAKNDAVTMLINNGASIGFETATSATVEGNSVVLSGGYDVQGGAPWTAAGTSQVDLSATNATFSSDVDAQISGNVSISSAGGALSFGRDLTVYGGEATTVGGNILIDAANGNALTIGGDLYARAFRRNADGSETGLITRLGATGGSTATIGGSVWLNSDSYGAPAQDNGLNGGNATGGNAQINIGNNSTLTVGGNVSVSADGYGGEQYYGDGSGGNGTGGTALVMSITGNANVDIAGSTYVSAQGYGGSAGECSVCNVVGGNGTGGNASVHTNVGSGNQMTLGNVVVNASGYGGAGDAQAGQGIGGTAALSAGDNSSLTVTGDAIVEAGGFGGFGFGNNGGLGRGGSARIDVYNGGAIDIAADVLVGAEGIGASNYGEGFSGSGGTGEGGFAQIYAGVGSIDIGGLAEVVAAGLGGDAFGATGGNAFGGTARVGTDGGTIQFSNDLLLDASATGGEGAVGGNATARVSPPTDELSPIAVALYTGAGGSLTVSGTALLDGSAQGGNGFDGNGGNANGGEADVVAYVGNIDVGNLIVAVDATGGGGGNGGAGGNALGGVVDAVFGFGAAAIGGTLTIGSAVIVADGIGGEGGAGSGGNSGGNGGAGGNGTGGNIIYVGSAAGGTLDSGAALISARGEGGAGGAGGDGDGGTGGHGGAGGVGRGGFIQTGSISADQAPGVGGGAFYTTLLQDVSGIGGVGGNGGTGGGGDGAGGNGGDAFGGRSLFLSRGVLVTADAVQLIADATGGDGGFGSTDGDGGDGTTGVILVESKDRFGHPTQRGTLNVGTIDGSAVAIGGIGATDGTGTATGGSYFRLLNGDATIGSINITVSGDLYNGTLGPSYVSVRDGLVTVGDFSFTTSGDLGLDGNNGTMDANSITLSAGNFLAFPPAPSPPIVAATYSAGSFDISTGGDFVTNANLDSGSGLAISAPGSIIMADADAQGSIDLAALGGSLTAGTVTAGGHADLFAADSIATGSIQSGSFLTLDAMNGISTGALSAAGDISGFSGGPISIGNASSLGGSIFLDSGGALATGNLDALFGIELSAVGAIGFGDTDSDYLDFDSGGAVTGGDIIAGTYATGEAQGAVSLGNVNVGILRSGGITDDGFAAGFASATSVSVGNVAVDEAIGFATFGTLTTGNLSAGTGVMALVQGNMSFGSITTAPNGQVYLADAQMFLDAGGPDNFDATMVLNSPPIATSGSISIGGPVSTGALAAAAGTSFSAQALNAPFFVDVSAGGLLTVGGVWNVGDAYLTSGDIAINAAINAAEVGLVSTNGTRTVIGDGTGLSGYNLSNAEYNLISADDINVTADSALGAAPTMIIGDLNVAIPGSSEGVEYDFTTWNSQTETGEGSIRIVGDMLFTGMGEFDVIDFTTGRFELDAETGTLALTGAGNALAGTVEIYASNIHIASGAILDQLAVDPQYAGYRDDLNAPAAVERPDGVLRAGSVAIEFGNVEPGELYTLYVQNSGTQARPAGFLVSESVLFSEGSEQGFAPGSIDVVINGQIETSNGTLTGADVRDALVEAEGDLTPFTATSTVNGCLLTGPCTLAGPIPPGFLPTPGIQDEIRLVENNQMPPPEFGNEDFIDDNDEDTEDSQTSPIVPPAPLFDTSEMETADGTVTPEIGTSMRSSPGIKREGDVDDPVSGTGNPALMESAPPPSYQQETQQ</sequence>
<dbReference type="InterPro" id="IPR012334">
    <property type="entry name" value="Pectin_lyas_fold"/>
</dbReference>
<name>A0A516IRZ1_9SPHN</name>
<feature type="signal peptide" evidence="2">
    <location>
        <begin position="1"/>
        <end position="24"/>
    </location>
</feature>
<reference evidence="3 4" key="1">
    <citation type="submission" date="2019-07" db="EMBL/GenBank/DDBJ databases">
        <title>Sphingomonas AE3 Genome sequencing and assembly.</title>
        <authorList>
            <person name="Kim H."/>
        </authorList>
    </citation>
    <scope>NUCLEOTIDE SEQUENCE [LARGE SCALE GENOMIC DNA]</scope>
    <source>
        <strain evidence="3 4">AE3</strain>
    </source>
</reference>
<evidence type="ECO:0000256" key="1">
    <source>
        <dbReference type="SAM" id="MobiDB-lite"/>
    </source>
</evidence>
<accession>A0A516IRZ1</accession>
<dbReference type="Proteomes" id="UP000321857">
    <property type="component" value="Chromosome"/>
</dbReference>
<feature type="region of interest" description="Disordered" evidence="1">
    <location>
        <begin position="903"/>
        <end position="922"/>
    </location>
</feature>
<protein>
    <submittedName>
        <fullName evidence="3">Uncharacterized protein</fullName>
    </submittedName>
</protein>
<evidence type="ECO:0000313" key="4">
    <source>
        <dbReference type="Proteomes" id="UP000321857"/>
    </source>
</evidence>
<proteinExistence type="predicted"/>